<feature type="compositionally biased region" description="Basic and acidic residues" evidence="1">
    <location>
        <begin position="1133"/>
        <end position="1147"/>
    </location>
</feature>
<feature type="region of interest" description="Disordered" evidence="1">
    <location>
        <begin position="1274"/>
        <end position="1399"/>
    </location>
</feature>
<accession>A0ABY7FTI2</accession>
<feature type="compositionally biased region" description="Low complexity" evidence="1">
    <location>
        <begin position="132"/>
        <end position="144"/>
    </location>
</feature>
<feature type="region of interest" description="Disordered" evidence="1">
    <location>
        <begin position="1132"/>
        <end position="1158"/>
    </location>
</feature>
<feature type="compositionally biased region" description="Basic and acidic residues" evidence="1">
    <location>
        <begin position="1367"/>
        <end position="1383"/>
    </location>
</feature>
<sequence>MAALAMDYSREPEMARFIDTHKFDQDMSTKRDKFGGGTSLPLNSDGYENKQQQLRDERHIDWMRQQEKGDSEPHAIRSMPRPVTHGPQTAADYEAEIQRMTDRYHNRYNEVLFEAQDKQKESEKQKFEARRQAQPTGAPAAGPQIDYDRNNEMAKQEDRKAYQDYMGKYQHPQNASQKPPINYEENRRVLNEERKRDYNQLMEKKAKEERYWAMRGRPVTPPGGLNIGSYERHQKESAEQKKKEYKEMLDQKEEKRDKFRHDLKAPRKREEYSPESHRNTQYPKADDQNLKAFIDVEREKRENQRQYAEELAQQQREHMYLKARQEPEVAVMDRSGVREQYLASKPPAGPGFRPRDEAFKTPYRPIQQHPARPSPLPDNSYSQNQRPIYNELDPTSQRARSRGSPDQGRGSRRSYEAERRPGGQGQEEMNDKSPRRKKQSLYNDNEDVLAKRDKANKERQEEYNEYIKMKNEERRRQEETRQPVGKPAERVRSPHYSSDDYESWRRKEQQKLGKEYQDYLKERGGHIPNPIDAPVTGPQGLNIDVSFQPKKQAWLEKERNRDYNEFLKKDEDIQGTNGIKPAGYVNSLSHRNHPPPSPYKPAYHQKPPSPMIRQQSQDRSFLRGSPSPGRSEPLPAQMPTYQQPSYITQNENERVGNQRMEINYGLGADKFNQGMTGPYPKARSEHSSGSRPATPSKLSLPLGQYDDMRPFIEKQRNKDYNNVKEQSLVGIENLPLVVLEFIYFSTMVFRIVKLVSGRLPPMKKTGIIPKSTDVTLPVGQYEEMKNIIEKQRNREYNDLIKEGKIGQRTFREKIPTPPNLQGLPIGQNRYEPMHKAMEYQRNKEYNEFIQKKYGGRTISSRSEPPREKPSDSSFYYGNELEHEEKRKMLDHERRNEYNSFVRERVPPPSKNYNVPTDADSGLPIGQQHHEAWKKFLREQRNKEYNQLVEVKGHDHRNRDWNFEQNGILELRGDDANQSRQRELRAERQKDYNDYKTQMKPAPNHDWPTPNYEKPFITRGAYDGLKELYDEERRKDLQDALERRREFWLWKVSHFSFHKSFVGKCAFCNRQTNLNVLSIKHFLPEIKPRVMSEPIRGRYVNQNPMVDALGRYEDYRQKLNADRKQEWMTSLEQARSEEELHDHQEQDKPSIAGDESPLIHSLGKYETEIRQKVKDQRRKDFVDFTHDQPIYTARSTVRENLMPNEASYETPLVSHMGKYDDEREKFREERHEDLLHYSKERRTQLRDPHDHFVFPTVAAAERPIVAHMGRDVEQRKVDLRSERQRDYEQYQQQHKSQSPGRRHDFVDTAQGPYNGGLFQGLGQRGPDKDGLNQQRKHEYNERLDQNVDRGRSPQRNPGPGGADQYSRMLEEKRREEASRRRFDDPEFQGRLPQSRERDNLNVLLSFFAK</sequence>
<feature type="region of interest" description="Disordered" evidence="1">
    <location>
        <begin position="27"/>
        <end position="52"/>
    </location>
</feature>
<feature type="region of interest" description="Disordered" evidence="1">
    <location>
        <begin position="566"/>
        <end position="642"/>
    </location>
</feature>
<evidence type="ECO:0008006" key="4">
    <source>
        <dbReference type="Google" id="ProtNLM"/>
    </source>
</evidence>
<feature type="region of interest" description="Disordered" evidence="1">
    <location>
        <begin position="116"/>
        <end position="313"/>
    </location>
</feature>
<feature type="compositionally biased region" description="Basic and acidic residues" evidence="1">
    <location>
        <begin position="1274"/>
        <end position="1287"/>
    </location>
</feature>
<dbReference type="EMBL" id="CP111024">
    <property type="protein sequence ID" value="WAR24154.1"/>
    <property type="molecule type" value="Genomic_DNA"/>
</dbReference>
<feature type="compositionally biased region" description="Basic and acidic residues" evidence="1">
    <location>
        <begin position="448"/>
        <end position="492"/>
    </location>
</feature>
<feature type="compositionally biased region" description="Gly residues" evidence="1">
    <location>
        <begin position="1312"/>
        <end position="1322"/>
    </location>
</feature>
<feature type="compositionally biased region" description="Basic and acidic residues" evidence="1">
    <location>
        <begin position="146"/>
        <end position="162"/>
    </location>
</feature>
<feature type="compositionally biased region" description="Basic and acidic residues" evidence="1">
    <location>
        <begin position="184"/>
        <end position="212"/>
    </location>
</feature>
<feature type="compositionally biased region" description="Basic and acidic residues" evidence="1">
    <location>
        <begin position="230"/>
        <end position="308"/>
    </location>
</feature>
<feature type="region of interest" description="Disordered" evidence="1">
    <location>
        <begin position="855"/>
        <end position="879"/>
    </location>
</feature>
<name>A0ABY7FTI2_MYAAR</name>
<protein>
    <recommendedName>
        <fullName evidence="4">CSPP1</fullName>
    </recommendedName>
</protein>
<feature type="compositionally biased region" description="Polar residues" evidence="1">
    <location>
        <begin position="377"/>
        <end position="398"/>
    </location>
</feature>
<dbReference type="Proteomes" id="UP001164746">
    <property type="component" value="Chromosome 13"/>
</dbReference>
<feature type="compositionally biased region" description="Basic and acidic residues" evidence="1">
    <location>
        <begin position="1324"/>
        <end position="1350"/>
    </location>
</feature>
<evidence type="ECO:0000313" key="2">
    <source>
        <dbReference type="EMBL" id="WAR24154.1"/>
    </source>
</evidence>
<feature type="region of interest" description="Disordered" evidence="1">
    <location>
        <begin position="673"/>
        <end position="702"/>
    </location>
</feature>
<feature type="region of interest" description="Disordered" evidence="1">
    <location>
        <begin position="66"/>
        <end position="92"/>
    </location>
</feature>
<feature type="compositionally biased region" description="Basic and acidic residues" evidence="1">
    <location>
        <begin position="502"/>
        <end position="525"/>
    </location>
</feature>
<feature type="compositionally biased region" description="Basic and acidic residues" evidence="1">
    <location>
        <begin position="116"/>
        <end position="131"/>
    </location>
</feature>
<organism evidence="2 3">
    <name type="scientific">Mya arenaria</name>
    <name type="common">Soft-shell clam</name>
    <dbReference type="NCBI Taxonomy" id="6604"/>
    <lineage>
        <taxon>Eukaryota</taxon>
        <taxon>Metazoa</taxon>
        <taxon>Spiralia</taxon>
        <taxon>Lophotrochozoa</taxon>
        <taxon>Mollusca</taxon>
        <taxon>Bivalvia</taxon>
        <taxon>Autobranchia</taxon>
        <taxon>Heteroconchia</taxon>
        <taxon>Euheterodonta</taxon>
        <taxon>Imparidentia</taxon>
        <taxon>Neoheterodontei</taxon>
        <taxon>Myida</taxon>
        <taxon>Myoidea</taxon>
        <taxon>Myidae</taxon>
        <taxon>Mya</taxon>
    </lineage>
</organism>
<proteinExistence type="predicted"/>
<feature type="compositionally biased region" description="Basic and acidic residues" evidence="1">
    <location>
        <begin position="66"/>
        <end position="75"/>
    </location>
</feature>
<evidence type="ECO:0000256" key="1">
    <source>
        <dbReference type="SAM" id="MobiDB-lite"/>
    </source>
</evidence>
<gene>
    <name evidence="2" type="ORF">MAR_037823</name>
</gene>
<evidence type="ECO:0000313" key="3">
    <source>
        <dbReference type="Proteomes" id="UP001164746"/>
    </source>
</evidence>
<feature type="region of interest" description="Disordered" evidence="1">
    <location>
        <begin position="337"/>
        <end position="543"/>
    </location>
</feature>
<keyword evidence="3" id="KW-1185">Reference proteome</keyword>
<reference evidence="2" key="1">
    <citation type="submission" date="2022-11" db="EMBL/GenBank/DDBJ databases">
        <title>Centuries of genome instability and evolution in soft-shell clam transmissible cancer (bioRxiv).</title>
        <authorList>
            <person name="Hart S.F.M."/>
            <person name="Yonemitsu M.A."/>
            <person name="Giersch R.M."/>
            <person name="Beal B.F."/>
            <person name="Arriagada G."/>
            <person name="Davis B.W."/>
            <person name="Ostrander E.A."/>
            <person name="Goff S.P."/>
            <person name="Metzger M.J."/>
        </authorList>
    </citation>
    <scope>NUCLEOTIDE SEQUENCE</scope>
    <source>
        <strain evidence="2">MELC-2E11</strain>
        <tissue evidence="2">Siphon/mantle</tissue>
    </source>
</reference>